<evidence type="ECO:0000259" key="4">
    <source>
        <dbReference type="SMART" id="SM00482"/>
    </source>
</evidence>
<dbReference type="AlphaFoldDB" id="K1LIL3"/>
<organism evidence="5 6">
    <name type="scientific">Facklamia hominis CCUG 36813</name>
    <dbReference type="NCBI Taxonomy" id="883111"/>
    <lineage>
        <taxon>Bacteria</taxon>
        <taxon>Bacillati</taxon>
        <taxon>Bacillota</taxon>
        <taxon>Bacilli</taxon>
        <taxon>Lactobacillales</taxon>
        <taxon>Aerococcaceae</taxon>
        <taxon>Facklamia</taxon>
    </lineage>
</organism>
<keyword evidence="2" id="KW-0235">DNA replication</keyword>
<protein>
    <recommendedName>
        <fullName evidence="1">DNA-directed DNA polymerase</fullName>
        <ecNumber evidence="1">2.7.7.7</ecNumber>
    </recommendedName>
</protein>
<gene>
    <name evidence="5" type="ORF">HMPREF9706_00681</name>
</gene>
<sequence length="653" mass="74081">MAILNIDIETYSEADLPQVGVYRYADDPSFDILLFSYALDGGEVTCIDLTKDKLPQKLVKDLLDPKVTKKAYNAQFERVCLSHYLFNEGFTDHFDWLDPSQWQCTMIHALSLGLPGSLGRCASYLKVMEQKDQAGTQLINYFSKPCKKTKKNGGRTRNLPEHDPEKWADYVKYNIQDVKTEMAIARRLEALAVPDFEWEMWHLDQMINDRGVELDMDLAESAVEVMEKRSQMNLRRMQDLTDLKNPNSVAQLTDWLEAEGYPYDNLRKGNVEKALEEGKLSPKVKEVLDLRLANSNTSTKKYIVMEEAVCQDGRIRGLLQFYGASRTGRWAGRLLQVQNLPRNYLKNIGLARQLVKEKEVEAIELIFDELPEVLKQLLRTGIVAKEGRHFVISDYSAIEARVIAWLAGEEWAIQAFRDHGKIYEATANQMFNLGGIENVTKSYRQRGKVATLALGYQGGVGALKAMGALDMGIPEEDLQPLVDSWRKANPNIVNFWYDVDKKAKATVVDGLSRRTASGRIRFTKEKGFLRIQLPSGRYISYPRPKLADGRFGQVIEFEGQGLRVGIERIETYGGKLVENIVQATARDILAEGIKRIEKKGYPIVFHVHDEVVVEAPLNVHTEELNQLLATNPIWAEGLPLGAAGFETEYYMKD</sequence>
<dbReference type="GO" id="GO:0003677">
    <property type="term" value="F:DNA binding"/>
    <property type="evidence" value="ECO:0007669"/>
    <property type="project" value="InterPro"/>
</dbReference>
<dbReference type="STRING" id="883111.HMPREF9706_00681"/>
<evidence type="ECO:0000256" key="2">
    <source>
        <dbReference type="ARBA" id="ARBA00022705"/>
    </source>
</evidence>
<dbReference type="HOGENOM" id="CLU_012044_0_0_9"/>
<dbReference type="SUPFAM" id="SSF56672">
    <property type="entry name" value="DNA/RNA polymerases"/>
    <property type="match status" value="1"/>
</dbReference>
<reference evidence="5 6" key="1">
    <citation type="submission" date="2012-07" db="EMBL/GenBank/DDBJ databases">
        <title>The Genome Sequence of Facklamia hominis CCUG 36813.</title>
        <authorList>
            <consortium name="The Broad Institute Genome Sequencing Platform"/>
            <person name="Earl A."/>
            <person name="Ward D."/>
            <person name="Feldgarden M."/>
            <person name="Gevers D."/>
            <person name="Huys G."/>
            <person name="Walker B."/>
            <person name="Young S.K."/>
            <person name="Zeng Q."/>
            <person name="Gargeya S."/>
            <person name="Fitzgerald M."/>
            <person name="Haas B."/>
            <person name="Abouelleil A."/>
            <person name="Alvarado L."/>
            <person name="Arachchi H.M."/>
            <person name="Berlin A.M."/>
            <person name="Chapman S.B."/>
            <person name="Goldberg J."/>
            <person name="Griggs A."/>
            <person name="Gujja S."/>
            <person name="Hansen M."/>
            <person name="Howarth C."/>
            <person name="Imamovic A."/>
            <person name="Larimer J."/>
            <person name="McCowen C."/>
            <person name="Montmayeur A."/>
            <person name="Murphy C."/>
            <person name="Neiman D."/>
            <person name="Pearson M."/>
            <person name="Priest M."/>
            <person name="Roberts A."/>
            <person name="Saif S."/>
            <person name="Shea T."/>
            <person name="Sisk P."/>
            <person name="Sykes S."/>
            <person name="Wortman J."/>
            <person name="Nusbaum C."/>
            <person name="Birren B."/>
        </authorList>
    </citation>
    <scope>NUCLEOTIDE SEQUENCE [LARGE SCALE GENOMIC DNA]</scope>
    <source>
        <strain evidence="5 6">CCUG 36813</strain>
    </source>
</reference>
<keyword evidence="6" id="KW-1185">Reference proteome</keyword>
<evidence type="ECO:0000256" key="3">
    <source>
        <dbReference type="ARBA" id="ARBA00049244"/>
    </source>
</evidence>
<dbReference type="OrthoDB" id="9764911at2"/>
<dbReference type="Gene3D" id="3.30.70.370">
    <property type="match status" value="1"/>
</dbReference>
<accession>K1LIL3</accession>
<dbReference type="EMBL" id="AGZD01000007">
    <property type="protein sequence ID" value="EKB54491.1"/>
    <property type="molecule type" value="Genomic_DNA"/>
</dbReference>
<dbReference type="GO" id="GO:0006302">
    <property type="term" value="P:double-strand break repair"/>
    <property type="evidence" value="ECO:0007669"/>
    <property type="project" value="TreeGrafter"/>
</dbReference>
<dbReference type="PATRIC" id="fig|883111.3.peg.683"/>
<dbReference type="GO" id="GO:0003887">
    <property type="term" value="F:DNA-directed DNA polymerase activity"/>
    <property type="evidence" value="ECO:0007669"/>
    <property type="project" value="UniProtKB-EC"/>
</dbReference>
<dbReference type="GO" id="GO:0006261">
    <property type="term" value="P:DNA-templated DNA replication"/>
    <property type="evidence" value="ECO:0007669"/>
    <property type="project" value="InterPro"/>
</dbReference>
<dbReference type="PANTHER" id="PTHR10133:SF27">
    <property type="entry name" value="DNA POLYMERASE NU"/>
    <property type="match status" value="1"/>
</dbReference>
<evidence type="ECO:0000313" key="6">
    <source>
        <dbReference type="Proteomes" id="UP000004465"/>
    </source>
</evidence>
<dbReference type="Gene3D" id="1.10.150.20">
    <property type="entry name" value="5' to 3' exonuclease, C-terminal subdomain"/>
    <property type="match status" value="1"/>
</dbReference>
<evidence type="ECO:0000256" key="1">
    <source>
        <dbReference type="ARBA" id="ARBA00012417"/>
    </source>
</evidence>
<dbReference type="InterPro" id="IPR001098">
    <property type="entry name" value="DNA-dir_DNA_pol_A_palm_dom"/>
</dbReference>
<dbReference type="InterPro" id="IPR043502">
    <property type="entry name" value="DNA/RNA_pol_sf"/>
</dbReference>
<name>K1LIL3_9LACT</name>
<dbReference type="InterPro" id="IPR002298">
    <property type="entry name" value="DNA_polymerase_A"/>
</dbReference>
<dbReference type="PANTHER" id="PTHR10133">
    <property type="entry name" value="DNA POLYMERASE I"/>
    <property type="match status" value="1"/>
</dbReference>
<dbReference type="SMART" id="SM00482">
    <property type="entry name" value="POLAc"/>
    <property type="match status" value="1"/>
</dbReference>
<feature type="domain" description="DNA-directed DNA polymerase family A palm" evidence="4">
    <location>
        <begin position="375"/>
        <end position="619"/>
    </location>
</feature>
<dbReference type="EC" id="2.7.7.7" evidence="1"/>
<dbReference type="Proteomes" id="UP000004465">
    <property type="component" value="Unassembled WGS sequence"/>
</dbReference>
<proteinExistence type="predicted"/>
<comment type="catalytic activity">
    <reaction evidence="3">
        <text>DNA(n) + a 2'-deoxyribonucleoside 5'-triphosphate = DNA(n+1) + diphosphate</text>
        <dbReference type="Rhea" id="RHEA:22508"/>
        <dbReference type="Rhea" id="RHEA-COMP:17339"/>
        <dbReference type="Rhea" id="RHEA-COMP:17340"/>
        <dbReference type="ChEBI" id="CHEBI:33019"/>
        <dbReference type="ChEBI" id="CHEBI:61560"/>
        <dbReference type="ChEBI" id="CHEBI:173112"/>
        <dbReference type="EC" id="2.7.7.7"/>
    </reaction>
</comment>
<evidence type="ECO:0000313" key="5">
    <source>
        <dbReference type="EMBL" id="EKB54491.1"/>
    </source>
</evidence>
<comment type="caution">
    <text evidence="5">The sequence shown here is derived from an EMBL/GenBank/DDBJ whole genome shotgun (WGS) entry which is preliminary data.</text>
</comment>
<dbReference type="RefSeq" id="WP_006908001.1">
    <property type="nucleotide sequence ID" value="NZ_JH932292.1"/>
</dbReference>
<dbReference type="Pfam" id="PF00476">
    <property type="entry name" value="DNA_pol_A"/>
    <property type="match status" value="1"/>
</dbReference>